<proteinExistence type="predicted"/>
<keyword evidence="1" id="KW-0812">Transmembrane</keyword>
<keyword evidence="1" id="KW-1133">Transmembrane helix</keyword>
<name>A0A8H4KI14_9HYPO</name>
<dbReference type="OrthoDB" id="5399485at2759"/>
<feature type="transmembrane region" description="Helical" evidence="1">
    <location>
        <begin position="76"/>
        <end position="101"/>
    </location>
</feature>
<feature type="transmembrane region" description="Helical" evidence="1">
    <location>
        <begin position="15"/>
        <end position="34"/>
    </location>
</feature>
<comment type="caution">
    <text evidence="2">The sequence shown here is derived from an EMBL/GenBank/DDBJ whole genome shotgun (WGS) entry which is preliminary data.</text>
</comment>
<dbReference type="EMBL" id="JAADJG010000279">
    <property type="protein sequence ID" value="KAF4449544.1"/>
    <property type="molecule type" value="Genomic_DNA"/>
</dbReference>
<feature type="transmembrane region" description="Helical" evidence="1">
    <location>
        <begin position="345"/>
        <end position="378"/>
    </location>
</feature>
<accession>A0A8H4KI14</accession>
<protein>
    <submittedName>
        <fullName evidence="2">Uncharacterized protein</fullName>
    </submittedName>
</protein>
<dbReference type="Proteomes" id="UP000605986">
    <property type="component" value="Unassembled WGS sequence"/>
</dbReference>
<evidence type="ECO:0000256" key="1">
    <source>
        <dbReference type="SAM" id="Phobius"/>
    </source>
</evidence>
<organism evidence="2 3">
    <name type="scientific">Fusarium austroafricanum</name>
    <dbReference type="NCBI Taxonomy" id="2364996"/>
    <lineage>
        <taxon>Eukaryota</taxon>
        <taxon>Fungi</taxon>
        <taxon>Dikarya</taxon>
        <taxon>Ascomycota</taxon>
        <taxon>Pezizomycotina</taxon>
        <taxon>Sordariomycetes</taxon>
        <taxon>Hypocreomycetidae</taxon>
        <taxon>Hypocreales</taxon>
        <taxon>Nectriaceae</taxon>
        <taxon>Fusarium</taxon>
        <taxon>Fusarium concolor species complex</taxon>
    </lineage>
</organism>
<evidence type="ECO:0000313" key="3">
    <source>
        <dbReference type="Proteomes" id="UP000605986"/>
    </source>
</evidence>
<keyword evidence="1" id="KW-0472">Membrane</keyword>
<reference evidence="2" key="1">
    <citation type="submission" date="2020-01" db="EMBL/GenBank/DDBJ databases">
        <title>Identification and distribution of gene clusters putatively required for synthesis of sphingolipid metabolism inhibitors in phylogenetically diverse species of the filamentous fungus Fusarium.</title>
        <authorList>
            <person name="Kim H.-S."/>
            <person name="Busman M."/>
            <person name="Brown D.W."/>
            <person name="Divon H."/>
            <person name="Uhlig S."/>
            <person name="Proctor R.H."/>
        </authorList>
    </citation>
    <scope>NUCLEOTIDE SEQUENCE</scope>
    <source>
        <strain evidence="2">NRRL 53441</strain>
    </source>
</reference>
<dbReference type="AlphaFoldDB" id="A0A8H4KI14"/>
<sequence length="447" mass="48665">MIITTLSTAVVRVVLRVYFLIVLALTGFFVRRILHGRNKLRILRGNSVLATRVLNSLDGLDLLFAPLQLRSFPSGAFGFSLLLFLFVLGKAADLLTTYLVVNHLIQARCPFGEGLVFGNEAKQVMPPFNGRPVQVVQNAQLLAVNNSCHYGIYKKLNTAINFCPDKRDIVGSWTCNTISDKTPQSYAAGTNYTYIAEDMVSKGLMDKNWFLERSQWNTGFTNHLVIWSTSTTIDSDWSLWSVKAAVQTTYKEEDGIQLTMLGCSVSGSGADGTIGGMASGSTLRQWVPTFQGLMYYGTNSTAISNIDDALAMLLNTMTMVSGGNNYLLAEPAAGQDTTQGCLVRAAYVTTVMVAIFIVVAALGITSFVGWCITAISLFRAPSELDALPLSPEEWAAFAAREYLSTAATQQGHAGAMVVAPVETNELKTFSMGFAQPNIGRIGMFQRR</sequence>
<evidence type="ECO:0000313" key="2">
    <source>
        <dbReference type="EMBL" id="KAF4449544.1"/>
    </source>
</evidence>
<keyword evidence="3" id="KW-1185">Reference proteome</keyword>
<gene>
    <name evidence="2" type="ORF">F53441_7203</name>
</gene>